<dbReference type="Proteomes" id="UP001516023">
    <property type="component" value="Unassembled WGS sequence"/>
</dbReference>
<name>A0ABD3PMJ0_9STRA</name>
<protein>
    <submittedName>
        <fullName evidence="1">Uncharacterized protein</fullName>
    </submittedName>
</protein>
<dbReference type="AlphaFoldDB" id="A0ABD3PMJ0"/>
<organism evidence="1 2">
    <name type="scientific">Cyclotella cryptica</name>
    <dbReference type="NCBI Taxonomy" id="29204"/>
    <lineage>
        <taxon>Eukaryota</taxon>
        <taxon>Sar</taxon>
        <taxon>Stramenopiles</taxon>
        <taxon>Ochrophyta</taxon>
        <taxon>Bacillariophyta</taxon>
        <taxon>Coscinodiscophyceae</taxon>
        <taxon>Thalassiosirophycidae</taxon>
        <taxon>Stephanodiscales</taxon>
        <taxon>Stephanodiscaceae</taxon>
        <taxon>Cyclotella</taxon>
    </lineage>
</organism>
<sequence>MNRAMKTVSFSPMSTMAVIEYPSPKEKNATWYSEKELGSFKIVLKSDVAKCSQMLNESRFGFLSQDDAVDALGLESFLNRGLTKHIFWMKKVHLHTVLNEQARQRYLSAYSVEELAHSSVISSTWSRKRSHLIAVMHLGCNATEDDL</sequence>
<accession>A0ABD3PMJ0</accession>
<proteinExistence type="predicted"/>
<keyword evidence="2" id="KW-1185">Reference proteome</keyword>
<dbReference type="EMBL" id="JABMIG020000155">
    <property type="protein sequence ID" value="KAL3788536.1"/>
    <property type="molecule type" value="Genomic_DNA"/>
</dbReference>
<reference evidence="1 2" key="1">
    <citation type="journal article" date="2020" name="G3 (Bethesda)">
        <title>Improved Reference Genome for Cyclotella cryptica CCMP332, a Model for Cell Wall Morphogenesis, Salinity Adaptation, and Lipid Production in Diatoms (Bacillariophyta).</title>
        <authorList>
            <person name="Roberts W.R."/>
            <person name="Downey K.M."/>
            <person name="Ruck E.C."/>
            <person name="Traller J.C."/>
            <person name="Alverson A.J."/>
        </authorList>
    </citation>
    <scope>NUCLEOTIDE SEQUENCE [LARGE SCALE GENOMIC DNA]</scope>
    <source>
        <strain evidence="1 2">CCMP332</strain>
    </source>
</reference>
<evidence type="ECO:0000313" key="2">
    <source>
        <dbReference type="Proteomes" id="UP001516023"/>
    </source>
</evidence>
<gene>
    <name evidence="1" type="ORF">HJC23_006574</name>
</gene>
<evidence type="ECO:0000313" key="1">
    <source>
        <dbReference type="EMBL" id="KAL3788536.1"/>
    </source>
</evidence>
<comment type="caution">
    <text evidence="1">The sequence shown here is derived from an EMBL/GenBank/DDBJ whole genome shotgun (WGS) entry which is preliminary data.</text>
</comment>